<comment type="caution">
    <text evidence="9">The sequence shown here is derived from an EMBL/GenBank/DDBJ whole genome shotgun (WGS) entry which is preliminary data.</text>
</comment>
<evidence type="ECO:0008006" key="11">
    <source>
        <dbReference type="Google" id="ProtNLM"/>
    </source>
</evidence>
<feature type="transmembrane region" description="Helical" evidence="6">
    <location>
        <begin position="349"/>
        <end position="371"/>
    </location>
</feature>
<accession>A0A2S9YPN0</accession>
<comment type="subcellular location">
    <subcellularLocation>
        <location evidence="1">Membrane</location>
        <topology evidence="1">Multi-pass membrane protein</topology>
    </subcellularLocation>
</comment>
<evidence type="ECO:0000256" key="2">
    <source>
        <dbReference type="ARBA" id="ARBA00022692"/>
    </source>
</evidence>
<feature type="domain" description="Threonine/serine exporter-like N-terminal" evidence="7">
    <location>
        <begin position="15"/>
        <end position="251"/>
    </location>
</feature>
<gene>
    <name evidence="9" type="ORF">ENSA7_32560</name>
</gene>
<keyword evidence="3 6" id="KW-1133">Transmembrane helix</keyword>
<feature type="transmembrane region" description="Helical" evidence="6">
    <location>
        <begin position="197"/>
        <end position="219"/>
    </location>
</feature>
<feature type="transmembrane region" description="Helical" evidence="6">
    <location>
        <begin position="231"/>
        <end position="251"/>
    </location>
</feature>
<feature type="transmembrane region" description="Helical" evidence="6">
    <location>
        <begin position="144"/>
        <end position="162"/>
    </location>
</feature>
<feature type="transmembrane region" description="Helical" evidence="6">
    <location>
        <begin position="325"/>
        <end position="342"/>
    </location>
</feature>
<dbReference type="PANTHER" id="PTHR31082">
    <property type="entry name" value="PHEROMONE-REGULATED MEMBRANE PROTEIN 10"/>
    <property type="match status" value="1"/>
</dbReference>
<evidence type="ECO:0000256" key="1">
    <source>
        <dbReference type="ARBA" id="ARBA00004141"/>
    </source>
</evidence>
<proteinExistence type="inferred from homology"/>
<dbReference type="InterPro" id="IPR010619">
    <property type="entry name" value="ThrE-like_N"/>
</dbReference>
<reference evidence="9 10" key="1">
    <citation type="submission" date="2018-03" db="EMBL/GenBank/DDBJ databases">
        <title>Draft Genome Sequences of the Obligatory Marine Myxobacteria Enhygromyxa salina SWB007.</title>
        <authorList>
            <person name="Poehlein A."/>
            <person name="Moghaddam J.A."/>
            <person name="Harms H."/>
            <person name="Alanjari M."/>
            <person name="Koenig G.M."/>
            <person name="Daniel R."/>
            <person name="Schaeberle T.F."/>
        </authorList>
    </citation>
    <scope>NUCLEOTIDE SEQUENCE [LARGE SCALE GENOMIC DNA]</scope>
    <source>
        <strain evidence="9 10">SWB007</strain>
    </source>
</reference>
<evidence type="ECO:0000256" key="3">
    <source>
        <dbReference type="ARBA" id="ARBA00022989"/>
    </source>
</evidence>
<evidence type="ECO:0000259" key="7">
    <source>
        <dbReference type="Pfam" id="PF06738"/>
    </source>
</evidence>
<dbReference type="AlphaFoldDB" id="A0A2S9YPN0"/>
<name>A0A2S9YPN0_9BACT</name>
<feature type="transmembrane region" description="Helical" evidence="6">
    <location>
        <begin position="383"/>
        <end position="406"/>
    </location>
</feature>
<feature type="domain" description="Threonine/Serine exporter ThrE" evidence="8">
    <location>
        <begin position="279"/>
        <end position="402"/>
    </location>
</feature>
<dbReference type="EMBL" id="PVNL01000060">
    <property type="protein sequence ID" value="PRQ07032.1"/>
    <property type="molecule type" value="Genomic_DNA"/>
</dbReference>
<sequence>MSHDLRRAQRDSRAFLVSAAKYLHRHGTPAHRLEDTLVVCAKGLGQRLQVLATPTAVELAFGGRRQRSYLIRADAGEAELGRLVALDAVIAEVGSGRLDPVAGKLKLRRVAAAPPVYGGAAVIAAFGLASAGAARFFGGNLAEVLLSLGLGLGLGVLSRFANARAGLGRVLTPLAAFLAALVSLLAARWITGVHEQVTILSALIVLVPGLSLTLAMTELATRHLVSGTARLAGSLTVFVTMAFGVAVARAIVEVLPLGPTHEVAPWLVEALPAWTRSFALVLAPIGFCVLFQARRADIPAIAITGIFAAELARFAASIVGPELGAFTGAFAVALAANGYAAWRRLPAAVILLPCLLLLVPGAIGFQSVTSFMANDALGGIEAAFRMVLVAVSLVAGVLVANTVVLPHLRRPATEHRAA</sequence>
<dbReference type="GO" id="GO:0016020">
    <property type="term" value="C:membrane"/>
    <property type="evidence" value="ECO:0007669"/>
    <property type="project" value="UniProtKB-SubCell"/>
</dbReference>
<dbReference type="Proteomes" id="UP000238823">
    <property type="component" value="Unassembled WGS sequence"/>
</dbReference>
<feature type="transmembrane region" description="Helical" evidence="6">
    <location>
        <begin position="298"/>
        <end position="319"/>
    </location>
</feature>
<feature type="transmembrane region" description="Helical" evidence="6">
    <location>
        <begin position="271"/>
        <end position="291"/>
    </location>
</feature>
<evidence type="ECO:0000256" key="6">
    <source>
        <dbReference type="SAM" id="Phobius"/>
    </source>
</evidence>
<evidence type="ECO:0000256" key="5">
    <source>
        <dbReference type="ARBA" id="ARBA00034125"/>
    </source>
</evidence>
<evidence type="ECO:0000259" key="8">
    <source>
        <dbReference type="Pfam" id="PF12821"/>
    </source>
</evidence>
<comment type="similarity">
    <text evidence="5">Belongs to the ThrE exporter (TC 2.A.79) family.</text>
</comment>
<keyword evidence="2 6" id="KW-0812">Transmembrane</keyword>
<evidence type="ECO:0000313" key="10">
    <source>
        <dbReference type="Proteomes" id="UP000238823"/>
    </source>
</evidence>
<dbReference type="InterPro" id="IPR024528">
    <property type="entry name" value="ThrE_2"/>
</dbReference>
<feature type="transmembrane region" description="Helical" evidence="6">
    <location>
        <begin position="116"/>
        <end position="138"/>
    </location>
</feature>
<organism evidence="9 10">
    <name type="scientific">Enhygromyxa salina</name>
    <dbReference type="NCBI Taxonomy" id="215803"/>
    <lineage>
        <taxon>Bacteria</taxon>
        <taxon>Pseudomonadati</taxon>
        <taxon>Myxococcota</taxon>
        <taxon>Polyangia</taxon>
        <taxon>Nannocystales</taxon>
        <taxon>Nannocystaceae</taxon>
        <taxon>Enhygromyxa</taxon>
    </lineage>
</organism>
<protein>
    <recommendedName>
        <fullName evidence="11">Threonine/serine exporter family protein</fullName>
    </recommendedName>
</protein>
<dbReference type="Pfam" id="PF12821">
    <property type="entry name" value="ThrE_2"/>
    <property type="match status" value="1"/>
</dbReference>
<dbReference type="PANTHER" id="PTHR31082:SF4">
    <property type="entry name" value="PHEROMONE-REGULATED MEMBRANE PROTEIN 10"/>
    <property type="match status" value="1"/>
</dbReference>
<dbReference type="Pfam" id="PF06738">
    <property type="entry name" value="ThrE"/>
    <property type="match status" value="1"/>
</dbReference>
<evidence type="ECO:0000313" key="9">
    <source>
        <dbReference type="EMBL" id="PRQ07032.1"/>
    </source>
</evidence>
<dbReference type="GO" id="GO:0022857">
    <property type="term" value="F:transmembrane transporter activity"/>
    <property type="evidence" value="ECO:0007669"/>
    <property type="project" value="InterPro"/>
</dbReference>
<dbReference type="InterPro" id="IPR051361">
    <property type="entry name" value="ThrE/Ser_Exporter"/>
</dbReference>
<evidence type="ECO:0000256" key="4">
    <source>
        <dbReference type="ARBA" id="ARBA00023136"/>
    </source>
</evidence>
<keyword evidence="4 6" id="KW-0472">Membrane</keyword>
<feature type="transmembrane region" description="Helical" evidence="6">
    <location>
        <begin position="174"/>
        <end position="191"/>
    </location>
</feature>